<feature type="transmembrane region" description="Helical" evidence="1">
    <location>
        <begin position="12"/>
        <end position="36"/>
    </location>
</feature>
<feature type="transmembrane region" description="Helical" evidence="1">
    <location>
        <begin position="65"/>
        <end position="86"/>
    </location>
</feature>
<protein>
    <submittedName>
        <fullName evidence="2">Uncharacterized protein</fullName>
    </submittedName>
</protein>
<dbReference type="AlphaFoldDB" id="A0A1G7FI43"/>
<evidence type="ECO:0000313" key="2">
    <source>
        <dbReference type="EMBL" id="SDE75604.1"/>
    </source>
</evidence>
<reference evidence="3" key="1">
    <citation type="submission" date="2016-10" db="EMBL/GenBank/DDBJ databases">
        <authorList>
            <person name="Varghese N."/>
            <person name="Submissions S."/>
        </authorList>
    </citation>
    <scope>NUCLEOTIDE SEQUENCE [LARGE SCALE GENOMIC DNA]</scope>
    <source>
        <strain evidence="3">DSM 24729</strain>
    </source>
</reference>
<feature type="transmembrane region" description="Helical" evidence="1">
    <location>
        <begin position="144"/>
        <end position="161"/>
    </location>
</feature>
<dbReference type="Proteomes" id="UP000182114">
    <property type="component" value="Unassembled WGS sequence"/>
</dbReference>
<keyword evidence="1" id="KW-0812">Transmembrane</keyword>
<keyword evidence="1" id="KW-1133">Transmembrane helix</keyword>
<name>A0A1G7FI43_9FLAO</name>
<gene>
    <name evidence="2" type="ORF">SAMN04487992_103282</name>
</gene>
<dbReference type="RefSeq" id="WP_139150215.1">
    <property type="nucleotide sequence ID" value="NZ_FNBD01000003.1"/>
</dbReference>
<keyword evidence="1" id="KW-0472">Membrane</keyword>
<evidence type="ECO:0000256" key="1">
    <source>
        <dbReference type="SAM" id="Phobius"/>
    </source>
</evidence>
<evidence type="ECO:0000313" key="3">
    <source>
        <dbReference type="Proteomes" id="UP000182114"/>
    </source>
</evidence>
<sequence>MKKIKPHLTLTIIGTFRCYLGIALGIGYGLLINFWFRLLDKGLFLAFDLTISKVTSMAQFSASNYTNFLIALTSSSLGFCYTMYFWTSKPTYENRKATLKNRITNANSIFIFMVVLFVFTKFLTFHTPLRYDGFGIDLKSSYDYYPFFLPVFIFLFNWSIISRNYKSGKFILCSAGLVIAYGILLAEIKT</sequence>
<keyword evidence="3" id="KW-1185">Reference proteome</keyword>
<feature type="transmembrane region" description="Helical" evidence="1">
    <location>
        <begin position="106"/>
        <end position="124"/>
    </location>
</feature>
<dbReference type="EMBL" id="FNBD01000003">
    <property type="protein sequence ID" value="SDE75604.1"/>
    <property type="molecule type" value="Genomic_DNA"/>
</dbReference>
<organism evidence="2 3">
    <name type="scientific">Cellulophaga baltica</name>
    <dbReference type="NCBI Taxonomy" id="76594"/>
    <lineage>
        <taxon>Bacteria</taxon>
        <taxon>Pseudomonadati</taxon>
        <taxon>Bacteroidota</taxon>
        <taxon>Flavobacteriia</taxon>
        <taxon>Flavobacteriales</taxon>
        <taxon>Flavobacteriaceae</taxon>
        <taxon>Cellulophaga</taxon>
    </lineage>
</organism>
<accession>A0A1G7FI43</accession>
<proteinExistence type="predicted"/>
<feature type="transmembrane region" description="Helical" evidence="1">
    <location>
        <begin position="170"/>
        <end position="188"/>
    </location>
</feature>